<evidence type="ECO:0000313" key="4">
    <source>
        <dbReference type="EMBL" id="CAG9323923.1"/>
    </source>
</evidence>
<evidence type="ECO:0000256" key="2">
    <source>
        <dbReference type="RuleBase" id="RU368010"/>
    </source>
</evidence>
<evidence type="ECO:0000256" key="3">
    <source>
        <dbReference type="SAM" id="Coils"/>
    </source>
</evidence>
<dbReference type="EMBL" id="CAJZBQ010000035">
    <property type="protein sequence ID" value="CAG9323923.1"/>
    <property type="molecule type" value="Genomic_DNA"/>
</dbReference>
<keyword evidence="5" id="KW-1185">Reference proteome</keyword>
<dbReference type="Pfam" id="PF08700">
    <property type="entry name" value="VPS51_Exo84_N"/>
    <property type="match status" value="1"/>
</dbReference>
<dbReference type="PANTHER" id="PTHR15954:SF4">
    <property type="entry name" value="VACUOLAR PROTEIN SORTING-ASSOCIATED PROTEIN 51 HOMOLOG"/>
    <property type="match status" value="1"/>
</dbReference>
<dbReference type="Proteomes" id="UP001162131">
    <property type="component" value="Unassembled WGS sequence"/>
</dbReference>
<reference evidence="4" key="1">
    <citation type="submission" date="2021-09" db="EMBL/GenBank/DDBJ databases">
        <authorList>
            <consortium name="AG Swart"/>
            <person name="Singh M."/>
            <person name="Singh A."/>
            <person name="Seah K."/>
            <person name="Emmerich C."/>
        </authorList>
    </citation>
    <scope>NUCLEOTIDE SEQUENCE</scope>
    <source>
        <strain evidence="4">ATCC30299</strain>
    </source>
</reference>
<dbReference type="GO" id="GO:0005829">
    <property type="term" value="C:cytosol"/>
    <property type="evidence" value="ECO:0007669"/>
    <property type="project" value="GOC"/>
</dbReference>
<dbReference type="GO" id="GO:1990745">
    <property type="term" value="C:EARP complex"/>
    <property type="evidence" value="ECO:0007669"/>
    <property type="project" value="TreeGrafter"/>
</dbReference>
<organism evidence="4 5">
    <name type="scientific">Blepharisma stoltei</name>
    <dbReference type="NCBI Taxonomy" id="1481888"/>
    <lineage>
        <taxon>Eukaryota</taxon>
        <taxon>Sar</taxon>
        <taxon>Alveolata</taxon>
        <taxon>Ciliophora</taxon>
        <taxon>Postciliodesmatophora</taxon>
        <taxon>Heterotrichea</taxon>
        <taxon>Heterotrichida</taxon>
        <taxon>Blepharismidae</taxon>
        <taxon>Blepharisma</taxon>
    </lineage>
</organism>
<dbReference type="GO" id="GO:0016020">
    <property type="term" value="C:membrane"/>
    <property type="evidence" value="ECO:0007669"/>
    <property type="project" value="TreeGrafter"/>
</dbReference>
<comment type="subcellular location">
    <subcellularLocation>
        <location evidence="2">Golgi apparatus</location>
        <location evidence="2">trans-Golgi network</location>
    </subcellularLocation>
</comment>
<dbReference type="GO" id="GO:0007041">
    <property type="term" value="P:lysosomal transport"/>
    <property type="evidence" value="ECO:0007669"/>
    <property type="project" value="TreeGrafter"/>
</dbReference>
<dbReference type="GO" id="GO:0032456">
    <property type="term" value="P:endocytic recycling"/>
    <property type="evidence" value="ECO:0007669"/>
    <property type="project" value="TreeGrafter"/>
</dbReference>
<comment type="similarity">
    <text evidence="1 2">Belongs to the VPS51 family.</text>
</comment>
<keyword evidence="2" id="KW-0813">Transport</keyword>
<comment type="subunit">
    <text evidence="2">Component of the Golgi-associated retrograde protein (GARP) complex.</text>
</comment>
<dbReference type="GO" id="GO:0015031">
    <property type="term" value="P:protein transport"/>
    <property type="evidence" value="ECO:0007669"/>
    <property type="project" value="UniProtKB-UniRule"/>
</dbReference>
<dbReference type="AlphaFoldDB" id="A0AAU9JED0"/>
<comment type="function">
    <text evidence="2">Acts as component of the GARP complex that is involved in retrograde transport from early and late endosomes to the trans-Golgi network (TGN).</text>
</comment>
<dbReference type="InterPro" id="IPR014812">
    <property type="entry name" value="Vps51"/>
</dbReference>
<feature type="coiled-coil region" evidence="3">
    <location>
        <begin position="55"/>
        <end position="92"/>
    </location>
</feature>
<keyword evidence="2" id="KW-0333">Golgi apparatus</keyword>
<protein>
    <recommendedName>
        <fullName evidence="2">Vacuolar protein sorting-associated protein 51 homolog</fullName>
    </recommendedName>
</protein>
<comment type="caution">
    <text evidence="4">The sequence shown here is derived from an EMBL/GenBank/DDBJ whole genome shotgun (WGS) entry which is preliminary data.</text>
</comment>
<evidence type="ECO:0000256" key="1">
    <source>
        <dbReference type="ARBA" id="ARBA00006080"/>
    </source>
</evidence>
<dbReference type="PANTHER" id="PTHR15954">
    <property type="entry name" value="VACUOLAR PROTEIN SORTING-ASSOCIATED PROTEIN 51 HOMOLOG"/>
    <property type="match status" value="1"/>
</dbReference>
<dbReference type="GO" id="GO:0000938">
    <property type="term" value="C:GARP complex"/>
    <property type="evidence" value="ECO:0007669"/>
    <property type="project" value="UniProtKB-UniRule"/>
</dbReference>
<accession>A0AAU9JED0</accession>
<dbReference type="GO" id="GO:0042147">
    <property type="term" value="P:retrograde transport, endosome to Golgi"/>
    <property type="evidence" value="ECO:0007669"/>
    <property type="project" value="UniProtKB-UniRule"/>
</dbReference>
<dbReference type="GO" id="GO:0007030">
    <property type="term" value="P:Golgi organization"/>
    <property type="evidence" value="ECO:0007669"/>
    <property type="project" value="UniProtKB-UniRule"/>
</dbReference>
<gene>
    <name evidence="4" type="ORF">BSTOLATCC_MIC34957</name>
</gene>
<evidence type="ECO:0000313" key="5">
    <source>
        <dbReference type="Proteomes" id="UP001162131"/>
    </source>
</evidence>
<name>A0AAU9JED0_9CILI</name>
<keyword evidence="3" id="KW-0175">Coiled coil</keyword>
<proteinExistence type="inferred from homology"/>
<keyword evidence="2" id="KW-0653">Protein transport</keyword>
<keyword evidence="2" id="KW-0445">Lipid transport</keyword>
<dbReference type="GO" id="GO:0006869">
    <property type="term" value="P:lipid transport"/>
    <property type="evidence" value="ECO:0007669"/>
    <property type="project" value="UniProtKB-UniRule"/>
</dbReference>
<sequence length="758" mass="86838">MDIDKVDFDSESAFYELITSHTLEELLSLENNLSSEIRTLDGNMQTLVYENYNKFISATDTIKSMKSNVEKMEDEMKRLEESMSKIQGLTEKVDGVLGLKQQEIKKLVGIHEELQKIKFICDLPALLRSAIENNSDKNKVVDFHQAAESYHDSQSFLQQHKTDTSYASIYQETMECTETIKKILWSKLQDSNLPAHLFTKYIKEMAWLGDESEKLPTLFFNYHKSHIISTLKKLYEKATLSAKSTPIMPMADSYSSIQSIDQDIRVNINETDREYSIKEGSFSWYILEVHEQGIPQFVNSLVSFNEIFSEKQKNLMINYVRDVLTIYINNIKNKLKEVNSELGPFTKALHIVNSDMKQIKALVASSSQFSVSDKFSELFEFTIRHEVEKVIENLQGNLVNFLENISRDIENSTEGLPESIEGPTDKAVYDIMYSVIASVIELEPLIESSKSYLTSGIMFVSLIVSHLIQFFQFFKQAVSSFSSRYAGNDPSLSSLYKINKSGTFLIALLKISISLEENGLPKLLSTISSSYSDLGISKPELNDIIQRVAKPELLITLKQTQEDLLTIYIEHYGKLFSDMLEEYANINWLIDTEPIDVHPIIVQIIENLKIAKKELKVFFRGEQALNQRFKRKRAKHNVELEMERLFARKAKTYENVKFELNSILSSIVKLTFKSMYEELRMKEFGTGGVQQIEVDSSFMGSCIDEIVAMDDNDILSGYVHEVNFTVSNRSTQPVSLQKTLLESIVENKKEQLNIKSKS</sequence>
<dbReference type="GO" id="GO:0048193">
    <property type="term" value="P:Golgi vesicle transport"/>
    <property type="evidence" value="ECO:0007669"/>
    <property type="project" value="TreeGrafter"/>
</dbReference>